<comment type="caution">
    <text evidence="1">The sequence shown here is derived from an EMBL/GenBank/DDBJ whole genome shotgun (WGS) entry which is preliminary data.</text>
</comment>
<gene>
    <name evidence="1" type="primary">RvY_07129-1</name>
    <name evidence="1" type="synonym">RvY_07129.1</name>
    <name evidence="1" type="ORF">RvY_07129</name>
</gene>
<evidence type="ECO:0000313" key="2">
    <source>
        <dbReference type="Proteomes" id="UP000186922"/>
    </source>
</evidence>
<reference evidence="1 2" key="1">
    <citation type="journal article" date="2016" name="Nat. Commun.">
        <title>Extremotolerant tardigrade genome and improved radiotolerance of human cultured cells by tardigrade-unique protein.</title>
        <authorList>
            <person name="Hashimoto T."/>
            <person name="Horikawa D.D."/>
            <person name="Saito Y."/>
            <person name="Kuwahara H."/>
            <person name="Kozuka-Hata H."/>
            <person name="Shin-I T."/>
            <person name="Minakuchi Y."/>
            <person name="Ohishi K."/>
            <person name="Motoyama A."/>
            <person name="Aizu T."/>
            <person name="Enomoto A."/>
            <person name="Kondo K."/>
            <person name="Tanaka S."/>
            <person name="Hara Y."/>
            <person name="Koshikawa S."/>
            <person name="Sagara H."/>
            <person name="Miura T."/>
            <person name="Yokobori S."/>
            <person name="Miyagawa K."/>
            <person name="Suzuki Y."/>
            <person name="Kubo T."/>
            <person name="Oyama M."/>
            <person name="Kohara Y."/>
            <person name="Fujiyama A."/>
            <person name="Arakawa K."/>
            <person name="Katayama T."/>
            <person name="Toyoda A."/>
            <person name="Kunieda T."/>
        </authorList>
    </citation>
    <scope>NUCLEOTIDE SEQUENCE [LARGE SCALE GENOMIC DNA]</scope>
    <source>
        <strain evidence="1 2">YOKOZUNA-1</strain>
    </source>
</reference>
<proteinExistence type="predicted"/>
<evidence type="ECO:0000313" key="1">
    <source>
        <dbReference type="EMBL" id="GAU95528.1"/>
    </source>
</evidence>
<protein>
    <submittedName>
        <fullName evidence="1">Uncharacterized protein</fullName>
    </submittedName>
</protein>
<dbReference type="Proteomes" id="UP000186922">
    <property type="component" value="Unassembled WGS sequence"/>
</dbReference>
<keyword evidence="2" id="KW-1185">Reference proteome</keyword>
<dbReference type="AlphaFoldDB" id="A0A1D1VAI8"/>
<name>A0A1D1VAI8_RAMVA</name>
<sequence length="137" mass="15349">MSHWPAQAVGEDSQITAIKDRKRNIATQIHGCNSINSLLQGGTMTSSEAFCVIKAILIVVRGKLDCMASGRYPLMYHSPRSHSDRCSLGNVLLCLAKITKFQGKLHLIWIRISDRLSPQRFKDFIHRVIGFSIHACD</sequence>
<organism evidence="1 2">
    <name type="scientific">Ramazzottius varieornatus</name>
    <name type="common">Water bear</name>
    <name type="synonym">Tardigrade</name>
    <dbReference type="NCBI Taxonomy" id="947166"/>
    <lineage>
        <taxon>Eukaryota</taxon>
        <taxon>Metazoa</taxon>
        <taxon>Ecdysozoa</taxon>
        <taxon>Tardigrada</taxon>
        <taxon>Eutardigrada</taxon>
        <taxon>Parachela</taxon>
        <taxon>Hypsibioidea</taxon>
        <taxon>Ramazzottiidae</taxon>
        <taxon>Ramazzottius</taxon>
    </lineage>
</organism>
<accession>A0A1D1VAI8</accession>
<dbReference type="EMBL" id="BDGG01000003">
    <property type="protein sequence ID" value="GAU95528.1"/>
    <property type="molecule type" value="Genomic_DNA"/>
</dbReference>